<keyword evidence="1" id="KW-1133">Transmembrane helix</keyword>
<dbReference type="AlphaFoldDB" id="A0A1I0TAD4"/>
<evidence type="ECO:0000256" key="1">
    <source>
        <dbReference type="SAM" id="Phobius"/>
    </source>
</evidence>
<dbReference type="GeneID" id="85485481"/>
<dbReference type="EMBL" id="FOJN01000005">
    <property type="protein sequence ID" value="SFA48689.1"/>
    <property type="molecule type" value="Genomic_DNA"/>
</dbReference>
<feature type="transmembrane region" description="Helical" evidence="1">
    <location>
        <begin position="26"/>
        <end position="45"/>
    </location>
</feature>
<feature type="transmembrane region" description="Helical" evidence="1">
    <location>
        <begin position="57"/>
        <end position="78"/>
    </location>
</feature>
<accession>A0A1I0TAD4</accession>
<keyword evidence="1" id="KW-0812">Transmembrane</keyword>
<dbReference type="OrthoDB" id="3388334at2"/>
<feature type="transmembrane region" description="Helical" evidence="1">
    <location>
        <begin position="146"/>
        <end position="170"/>
    </location>
</feature>
<evidence type="ECO:0000313" key="2">
    <source>
        <dbReference type="EMBL" id="SFA48689.1"/>
    </source>
</evidence>
<protein>
    <submittedName>
        <fullName evidence="2">Uncharacterized protein</fullName>
    </submittedName>
</protein>
<gene>
    <name evidence="2" type="ORF">SAMN05444374_10527</name>
</gene>
<dbReference type="RefSeq" id="WP_068365772.1">
    <property type="nucleotide sequence ID" value="NZ_FOJN01000005.1"/>
</dbReference>
<keyword evidence="1" id="KW-0472">Membrane</keyword>
<name>A0A1I0TAD4_9NOCA</name>
<reference evidence="2 3" key="1">
    <citation type="submission" date="2016-10" db="EMBL/GenBank/DDBJ databases">
        <authorList>
            <person name="de Groot N.N."/>
        </authorList>
    </citation>
    <scope>NUCLEOTIDE SEQUENCE [LARGE SCALE GENOMIC DNA]</scope>
    <source>
        <strain evidence="2 3">DSM 44908</strain>
    </source>
</reference>
<sequence length="171" mass="17206">MIVLVIVALAAATAAALPPVARVAWWLPSVTATGALAVAGVASVARSTPVTGVPAAVSIVLCGLAAVFGGLTLAPSVFRLAPTVSGTDRDDDRPDTVLRGGLVIGALERTAVVVTILAGWPEGIAVVLAVKGLARYPELRRAQSSEYFIIGTFASVLWAAAAGGIGLALLR</sequence>
<dbReference type="Proteomes" id="UP000182054">
    <property type="component" value="Unassembled WGS sequence"/>
</dbReference>
<feature type="transmembrane region" description="Helical" evidence="1">
    <location>
        <begin position="111"/>
        <end position="134"/>
    </location>
</feature>
<evidence type="ECO:0000313" key="3">
    <source>
        <dbReference type="Proteomes" id="UP000182054"/>
    </source>
</evidence>
<organism evidence="2 3">
    <name type="scientific">Rhodococcoides kroppenstedtii</name>
    <dbReference type="NCBI Taxonomy" id="293050"/>
    <lineage>
        <taxon>Bacteria</taxon>
        <taxon>Bacillati</taxon>
        <taxon>Actinomycetota</taxon>
        <taxon>Actinomycetes</taxon>
        <taxon>Mycobacteriales</taxon>
        <taxon>Nocardiaceae</taxon>
        <taxon>Rhodococcoides</taxon>
    </lineage>
</organism>
<proteinExistence type="predicted"/>